<feature type="signal peptide" evidence="1">
    <location>
        <begin position="1"/>
        <end position="24"/>
    </location>
</feature>
<dbReference type="Proteomes" id="UP000283269">
    <property type="component" value="Unassembled WGS sequence"/>
</dbReference>
<dbReference type="OrthoDB" id="10481692at2759"/>
<gene>
    <name evidence="2" type="ORF">CVT25_008069</name>
</gene>
<evidence type="ECO:0000313" key="2">
    <source>
        <dbReference type="EMBL" id="PPQ89776.1"/>
    </source>
</evidence>
<protein>
    <submittedName>
        <fullName evidence="2">Uncharacterized protein</fullName>
    </submittedName>
</protein>
<dbReference type="AlphaFoldDB" id="A0A409XGA0"/>
<sequence>MQLFSKLHLFAVLSSMLAVNLTLAAPLSTSSLDLMERSDAIDSNVYSIDAADAAALEMEEDFSISDFANKIKSVANKVKSGVKQVATIAKPIVDTAANLAQYTPLAPEANIVHKVVDKAANL</sequence>
<keyword evidence="3" id="KW-1185">Reference proteome</keyword>
<evidence type="ECO:0000256" key="1">
    <source>
        <dbReference type="SAM" id="SignalP"/>
    </source>
</evidence>
<keyword evidence="1" id="KW-0732">Signal</keyword>
<dbReference type="InParanoid" id="A0A409XGA0"/>
<evidence type="ECO:0000313" key="3">
    <source>
        <dbReference type="Proteomes" id="UP000283269"/>
    </source>
</evidence>
<reference evidence="2 3" key="1">
    <citation type="journal article" date="2018" name="Evol. Lett.">
        <title>Horizontal gene cluster transfer increased hallucinogenic mushroom diversity.</title>
        <authorList>
            <person name="Reynolds H.T."/>
            <person name="Vijayakumar V."/>
            <person name="Gluck-Thaler E."/>
            <person name="Korotkin H.B."/>
            <person name="Matheny P.B."/>
            <person name="Slot J.C."/>
        </authorList>
    </citation>
    <scope>NUCLEOTIDE SEQUENCE [LARGE SCALE GENOMIC DNA]</scope>
    <source>
        <strain evidence="2 3">2631</strain>
    </source>
</reference>
<name>A0A409XGA0_PSICY</name>
<proteinExistence type="predicted"/>
<dbReference type="EMBL" id="NHYD01001828">
    <property type="protein sequence ID" value="PPQ89776.1"/>
    <property type="molecule type" value="Genomic_DNA"/>
</dbReference>
<comment type="caution">
    <text evidence="2">The sequence shown here is derived from an EMBL/GenBank/DDBJ whole genome shotgun (WGS) entry which is preliminary data.</text>
</comment>
<accession>A0A409XGA0</accession>
<organism evidence="2 3">
    <name type="scientific">Psilocybe cyanescens</name>
    <dbReference type="NCBI Taxonomy" id="93625"/>
    <lineage>
        <taxon>Eukaryota</taxon>
        <taxon>Fungi</taxon>
        <taxon>Dikarya</taxon>
        <taxon>Basidiomycota</taxon>
        <taxon>Agaricomycotina</taxon>
        <taxon>Agaricomycetes</taxon>
        <taxon>Agaricomycetidae</taxon>
        <taxon>Agaricales</taxon>
        <taxon>Agaricineae</taxon>
        <taxon>Strophariaceae</taxon>
        <taxon>Psilocybe</taxon>
    </lineage>
</organism>
<feature type="chain" id="PRO_5019425153" evidence="1">
    <location>
        <begin position="25"/>
        <end position="122"/>
    </location>
</feature>